<gene>
    <name evidence="5" type="ORF">B0J15DRAFT_504716</name>
</gene>
<evidence type="ECO:0000256" key="3">
    <source>
        <dbReference type="PROSITE-ProRule" id="PRU00023"/>
    </source>
</evidence>
<dbReference type="Pfam" id="PF12796">
    <property type="entry name" value="Ank_2"/>
    <property type="match status" value="1"/>
</dbReference>
<dbReference type="Gene3D" id="1.25.40.20">
    <property type="entry name" value="Ankyrin repeat-containing domain"/>
    <property type="match status" value="2"/>
</dbReference>
<sequence length="1018" mass="115307">MAEVIVGFVSAGVGIAAFALQISKSIDALRQMRLRPGEARKDLTTLLEILEILHQAVSLLKAWEGYQPVDGIIQHVQKRYDKIEPALQDLLEKYQEKGEGHGRQWKRVLARHPKQQIRDLREDINEIINILNLAFMAAQCQPPSIEELTAAGNTNADPSQAQEGDVHLLEHEGDAGETEMRTNTVTNPSSKSHQEHRVVLSMARTSSNVCGARRYDCSCHLTSVSGRFWFLQYTPLSSFIGKPNDKASGCRCMSLRLRMALSRFGVPYAIVASIGFQVDGPGVELRPALRTERIVNYTSPGFETIWRLENGFISLSDARARFIQLYQSEGPLRDHKDPAGNSYIQTLFRYPWKFAQDDQFALLDTLVTECEMTLTGETQSFLVQCAHWIGEGRHLALLDAILEHGFDVTAIHTSHLEQWPAPCSPDWYGAGRTPDPFFIDYVGTMLRYCPSYSGSTNLHNVLLNGPFNSAAYWLERSQPLETNVNFLGQTPLHIAATSPELCRIVLDAGHDVNVTDSFGATPLMYAAAMGQAEVTKLLISRGAKIALRDSRLQWTFLDYAFFCGHWDLALDALLNIQTMVDSSIFQCVVQYALIRALGHHRALAEDTTFLTEVVQLSDDVNFTFGDGDVKDNNLMHYAHSLEMASTLVRCGFNGFNQKNSEGKLAINSLANCYNAPLIQFCLENGTNVRNVSKDGRTILFELLSELSSLNWMTWDIIDSIKLCLSAGADPFITDDCICPCSPDGCHVSSMFGLEFGFCWHIYHSPGPVWTFELLTLLEEYHGIEAAEKLLLSLHRRVQCDKPHISIAHVCCHRGRGVGQRDWVASPRLQDEEIEEILDEESEFITALDMDMDQIASFGFSNLRTEFMIHLKGKYDVYKEDTKREAEEYTAASKLDNQRYEVDYRADTYKLCSPMYWWPAYTIAQSMAEYAFWLQHETSRANKPLVRDFHKAGWFERRISWFLELMDVMEVTMEMLETDMESLRVKETRTEKIDPTETARSFLEALEEVRDKDCERETG</sequence>
<dbReference type="SMART" id="SM00248">
    <property type="entry name" value="ANK"/>
    <property type="match status" value="4"/>
</dbReference>
<dbReference type="InterPro" id="IPR050745">
    <property type="entry name" value="Multifunctional_regulatory"/>
</dbReference>
<evidence type="ECO:0000313" key="6">
    <source>
        <dbReference type="Proteomes" id="UP000736672"/>
    </source>
</evidence>
<name>A0A9P9G7Z4_FUSSL</name>
<evidence type="ECO:0000256" key="2">
    <source>
        <dbReference type="ARBA" id="ARBA00023043"/>
    </source>
</evidence>
<keyword evidence="6" id="KW-1185">Reference proteome</keyword>
<dbReference type="PANTHER" id="PTHR24189">
    <property type="entry name" value="MYOTROPHIN"/>
    <property type="match status" value="1"/>
</dbReference>
<protein>
    <recommendedName>
        <fullName evidence="7">NACHT-NTPase and P-loop NTPases N-terminal domain-containing protein</fullName>
    </recommendedName>
</protein>
<dbReference type="EMBL" id="JAGTJS010000027">
    <property type="protein sequence ID" value="KAH7234036.1"/>
    <property type="molecule type" value="Genomic_DNA"/>
</dbReference>
<feature type="region of interest" description="Disordered" evidence="4">
    <location>
        <begin position="175"/>
        <end position="195"/>
    </location>
</feature>
<evidence type="ECO:0000313" key="5">
    <source>
        <dbReference type="EMBL" id="KAH7234036.1"/>
    </source>
</evidence>
<evidence type="ECO:0000256" key="4">
    <source>
        <dbReference type="SAM" id="MobiDB-lite"/>
    </source>
</evidence>
<dbReference type="OrthoDB" id="3200163at2759"/>
<dbReference type="InterPro" id="IPR036770">
    <property type="entry name" value="Ankyrin_rpt-contain_sf"/>
</dbReference>
<organism evidence="5 6">
    <name type="scientific">Fusarium solani</name>
    <name type="common">Filamentous fungus</name>
    <dbReference type="NCBI Taxonomy" id="169388"/>
    <lineage>
        <taxon>Eukaryota</taxon>
        <taxon>Fungi</taxon>
        <taxon>Dikarya</taxon>
        <taxon>Ascomycota</taxon>
        <taxon>Pezizomycotina</taxon>
        <taxon>Sordariomycetes</taxon>
        <taxon>Hypocreomycetidae</taxon>
        <taxon>Hypocreales</taxon>
        <taxon>Nectriaceae</taxon>
        <taxon>Fusarium</taxon>
        <taxon>Fusarium solani species complex</taxon>
    </lineage>
</organism>
<dbReference type="InterPro" id="IPR002110">
    <property type="entry name" value="Ankyrin_rpt"/>
</dbReference>
<dbReference type="PROSITE" id="PS50297">
    <property type="entry name" value="ANK_REP_REGION"/>
    <property type="match status" value="1"/>
</dbReference>
<feature type="repeat" description="ANK" evidence="3">
    <location>
        <begin position="518"/>
        <end position="550"/>
    </location>
</feature>
<evidence type="ECO:0008006" key="7">
    <source>
        <dbReference type="Google" id="ProtNLM"/>
    </source>
</evidence>
<keyword evidence="1" id="KW-0677">Repeat</keyword>
<dbReference type="AlphaFoldDB" id="A0A9P9G7Z4"/>
<proteinExistence type="predicted"/>
<comment type="caution">
    <text evidence="5">The sequence shown here is derived from an EMBL/GenBank/DDBJ whole genome shotgun (WGS) entry which is preliminary data.</text>
</comment>
<evidence type="ECO:0000256" key="1">
    <source>
        <dbReference type="ARBA" id="ARBA00022737"/>
    </source>
</evidence>
<dbReference type="PROSITE" id="PS50088">
    <property type="entry name" value="ANK_REPEAT"/>
    <property type="match status" value="1"/>
</dbReference>
<reference evidence="5" key="1">
    <citation type="journal article" date="2021" name="Nat. Commun.">
        <title>Genetic determinants of endophytism in the Arabidopsis root mycobiome.</title>
        <authorList>
            <person name="Mesny F."/>
            <person name="Miyauchi S."/>
            <person name="Thiergart T."/>
            <person name="Pickel B."/>
            <person name="Atanasova L."/>
            <person name="Karlsson M."/>
            <person name="Huettel B."/>
            <person name="Barry K.W."/>
            <person name="Haridas S."/>
            <person name="Chen C."/>
            <person name="Bauer D."/>
            <person name="Andreopoulos W."/>
            <person name="Pangilinan J."/>
            <person name="LaButti K."/>
            <person name="Riley R."/>
            <person name="Lipzen A."/>
            <person name="Clum A."/>
            <person name="Drula E."/>
            <person name="Henrissat B."/>
            <person name="Kohler A."/>
            <person name="Grigoriev I.V."/>
            <person name="Martin F.M."/>
            <person name="Hacquard S."/>
        </authorList>
    </citation>
    <scope>NUCLEOTIDE SEQUENCE</scope>
    <source>
        <strain evidence="5">FSSC 5 MPI-SDFR-AT-0091</strain>
    </source>
</reference>
<dbReference type="Proteomes" id="UP000736672">
    <property type="component" value="Unassembled WGS sequence"/>
</dbReference>
<feature type="compositionally biased region" description="Polar residues" evidence="4">
    <location>
        <begin position="181"/>
        <end position="191"/>
    </location>
</feature>
<accession>A0A9P9G7Z4</accession>
<dbReference type="SUPFAM" id="SSF48403">
    <property type="entry name" value="Ankyrin repeat"/>
    <property type="match status" value="1"/>
</dbReference>
<keyword evidence="2 3" id="KW-0040">ANK repeat</keyword>